<gene>
    <name evidence="3" type="ORF">DRW07_05830</name>
</gene>
<dbReference type="InterPro" id="IPR036956">
    <property type="entry name" value="Impact_N_sf"/>
</dbReference>
<feature type="domain" description="Impact N-terminal" evidence="2">
    <location>
        <begin position="18"/>
        <end position="125"/>
    </location>
</feature>
<dbReference type="AlphaFoldDB" id="A0A3N5Y1S6"/>
<protein>
    <submittedName>
        <fullName evidence="3">YigZ family protein</fullName>
    </submittedName>
</protein>
<dbReference type="GO" id="GO:0006446">
    <property type="term" value="P:regulation of translational initiation"/>
    <property type="evidence" value="ECO:0007669"/>
    <property type="project" value="TreeGrafter"/>
</dbReference>
<dbReference type="Pfam" id="PF01205">
    <property type="entry name" value="Impact_N"/>
    <property type="match status" value="1"/>
</dbReference>
<dbReference type="Gene3D" id="3.30.230.30">
    <property type="entry name" value="Impact, N-terminal domain"/>
    <property type="match status" value="1"/>
</dbReference>
<dbReference type="InterPro" id="IPR020569">
    <property type="entry name" value="UPF0029_Impact_CS"/>
</dbReference>
<dbReference type="Proteomes" id="UP000275281">
    <property type="component" value="Unassembled WGS sequence"/>
</dbReference>
<dbReference type="PROSITE" id="PS00910">
    <property type="entry name" value="UPF0029"/>
    <property type="match status" value="1"/>
</dbReference>
<dbReference type="EMBL" id="RPOK01000002">
    <property type="protein sequence ID" value="RPJ67652.1"/>
    <property type="molecule type" value="Genomic_DNA"/>
</dbReference>
<keyword evidence="4" id="KW-1185">Reference proteome</keyword>
<comment type="caution">
    <text evidence="3">The sequence shown here is derived from an EMBL/GenBank/DDBJ whole genome shotgun (WGS) entry which is preliminary data.</text>
</comment>
<dbReference type="InterPro" id="IPR023582">
    <property type="entry name" value="Impact"/>
</dbReference>
<evidence type="ECO:0000256" key="1">
    <source>
        <dbReference type="ARBA" id="ARBA00007665"/>
    </source>
</evidence>
<dbReference type="InterPro" id="IPR020568">
    <property type="entry name" value="Ribosomal_Su5_D2-typ_SF"/>
</dbReference>
<proteinExistence type="inferred from homology"/>
<accession>A0A3N5Y1S6</accession>
<dbReference type="PANTHER" id="PTHR16301">
    <property type="entry name" value="IMPACT-RELATED"/>
    <property type="match status" value="1"/>
</dbReference>
<dbReference type="SUPFAM" id="SSF54211">
    <property type="entry name" value="Ribosomal protein S5 domain 2-like"/>
    <property type="match status" value="1"/>
</dbReference>
<organism evidence="3 4">
    <name type="scientific">Alteromonas sediminis</name>
    <dbReference type="NCBI Taxonomy" id="2259342"/>
    <lineage>
        <taxon>Bacteria</taxon>
        <taxon>Pseudomonadati</taxon>
        <taxon>Pseudomonadota</taxon>
        <taxon>Gammaproteobacteria</taxon>
        <taxon>Alteromonadales</taxon>
        <taxon>Alteromonadaceae</taxon>
        <taxon>Alteromonas/Salinimonas group</taxon>
        <taxon>Alteromonas</taxon>
    </lineage>
</organism>
<evidence type="ECO:0000313" key="3">
    <source>
        <dbReference type="EMBL" id="RPJ67652.1"/>
    </source>
</evidence>
<dbReference type="GO" id="GO:0005737">
    <property type="term" value="C:cytoplasm"/>
    <property type="evidence" value="ECO:0007669"/>
    <property type="project" value="TreeGrafter"/>
</dbReference>
<evidence type="ECO:0000313" key="4">
    <source>
        <dbReference type="Proteomes" id="UP000275281"/>
    </source>
</evidence>
<sequence>MSQYFLPNGHARVSIDVKKSDFHAYATEVRDKESAVNVLKAEKQRYPSARHHCWAYIIGQPMQPEHASMSDDGEPSGTAGKPILNIIQHHNIGNTIIVVSRYFGGIKLGAGGLIRAYANAAKQVLTQLPTTSFVPLSEVYAVMEFNKEHNFRHIVTGLSGEIGHTRYTDKLTIKATIPQNKLKALLQKCAGLGISVDQGG</sequence>
<comment type="similarity">
    <text evidence="1">Belongs to the IMPACT family.</text>
</comment>
<reference evidence="3 4" key="1">
    <citation type="submission" date="2018-11" db="EMBL/GenBank/DDBJ databases">
        <authorList>
            <person name="Ye M.-Q."/>
            <person name="Du Z.-J."/>
        </authorList>
    </citation>
    <scope>NUCLEOTIDE SEQUENCE [LARGE SCALE GENOMIC DNA]</scope>
    <source>
        <strain evidence="3 4">U0105</strain>
    </source>
</reference>
<dbReference type="OrthoDB" id="9813771at2"/>
<dbReference type="InterPro" id="IPR001498">
    <property type="entry name" value="Impact_N"/>
</dbReference>
<dbReference type="PANTHER" id="PTHR16301:SF20">
    <property type="entry name" value="IMPACT FAMILY MEMBER YIGZ"/>
    <property type="match status" value="1"/>
</dbReference>
<evidence type="ECO:0000259" key="2">
    <source>
        <dbReference type="Pfam" id="PF01205"/>
    </source>
</evidence>
<name>A0A3N5Y1S6_9ALTE</name>